<evidence type="ECO:0000256" key="5">
    <source>
        <dbReference type="ARBA" id="ARBA00022989"/>
    </source>
</evidence>
<evidence type="ECO:0000313" key="10">
    <source>
        <dbReference type="Proteomes" id="UP000236151"/>
    </source>
</evidence>
<dbReference type="PANTHER" id="PTHR43744:SF9">
    <property type="entry name" value="POLYGALACTURONAN_RHAMNOGALACTURONAN TRANSPORT SYSTEM PERMEASE PROTEIN YTCP"/>
    <property type="match status" value="1"/>
</dbReference>
<keyword evidence="3" id="KW-1003">Cell membrane</keyword>
<feature type="transmembrane region" description="Helical" evidence="7">
    <location>
        <begin position="140"/>
        <end position="161"/>
    </location>
</feature>
<dbReference type="InterPro" id="IPR000515">
    <property type="entry name" value="MetI-like"/>
</dbReference>
<keyword evidence="4 7" id="KW-0812">Transmembrane</keyword>
<dbReference type="GO" id="GO:0005886">
    <property type="term" value="C:plasma membrane"/>
    <property type="evidence" value="ECO:0007669"/>
    <property type="project" value="UniProtKB-SubCell"/>
</dbReference>
<keyword evidence="10" id="KW-1185">Reference proteome</keyword>
<comment type="caution">
    <text evidence="9">The sequence shown here is derived from an EMBL/GenBank/DDBJ whole genome shotgun (WGS) entry which is preliminary data.</text>
</comment>
<dbReference type="CDD" id="cd06261">
    <property type="entry name" value="TM_PBP2"/>
    <property type="match status" value="1"/>
</dbReference>
<dbReference type="Proteomes" id="UP000236151">
    <property type="component" value="Unassembled WGS sequence"/>
</dbReference>
<feature type="transmembrane region" description="Helical" evidence="7">
    <location>
        <begin position="268"/>
        <end position="287"/>
    </location>
</feature>
<evidence type="ECO:0000313" key="9">
    <source>
        <dbReference type="EMBL" id="PNU01599.1"/>
    </source>
</evidence>
<feature type="transmembrane region" description="Helical" evidence="7">
    <location>
        <begin position="110"/>
        <end position="134"/>
    </location>
</feature>
<dbReference type="GO" id="GO:0055085">
    <property type="term" value="P:transmembrane transport"/>
    <property type="evidence" value="ECO:0007669"/>
    <property type="project" value="InterPro"/>
</dbReference>
<evidence type="ECO:0000259" key="8">
    <source>
        <dbReference type="PROSITE" id="PS50928"/>
    </source>
</evidence>
<evidence type="ECO:0000256" key="6">
    <source>
        <dbReference type="ARBA" id="ARBA00023136"/>
    </source>
</evidence>
<feature type="domain" description="ABC transmembrane type-1" evidence="8">
    <location>
        <begin position="74"/>
        <end position="287"/>
    </location>
</feature>
<dbReference type="PROSITE" id="PS50928">
    <property type="entry name" value="ABC_TM1"/>
    <property type="match status" value="1"/>
</dbReference>
<evidence type="ECO:0000256" key="4">
    <source>
        <dbReference type="ARBA" id="ARBA00022692"/>
    </source>
</evidence>
<dbReference type="Pfam" id="PF00528">
    <property type="entry name" value="BPD_transp_1"/>
    <property type="match status" value="1"/>
</dbReference>
<sequence>MKHTSTRYKIFRVFNVLFMLVIIVITLFPYLHVLAKSLNEGIDASRGGITIFPRVFTWDNYKTVLGDKNIFNAATITIARVVIGTLLSLIVQYCAAYVMAKKDFIGKTVLLLFLIIPNFINAGLIPTFMLYHRLGLINNFLVYILPGLFSFYNMIIIRTYIKSTIPDSLEESAKMDGANEITVLLRIFLPLSKPILATVSLWVAVGLWNDWITTLYYVTRNRLFTLQYMLMRVIRESEAVLNMIAEAVKEGRDMNDLQQQIKTTPESLISAQIIITSVPIILVYPFFQKYFVKGVMIGAIKG</sequence>
<dbReference type="PANTHER" id="PTHR43744">
    <property type="entry name" value="ABC TRANSPORTER PERMEASE PROTEIN MG189-RELATED-RELATED"/>
    <property type="match status" value="1"/>
</dbReference>
<evidence type="ECO:0000256" key="7">
    <source>
        <dbReference type="RuleBase" id="RU363032"/>
    </source>
</evidence>
<organism evidence="9 10">
    <name type="scientific">Clostridium thermosuccinogenes</name>
    <dbReference type="NCBI Taxonomy" id="84032"/>
    <lineage>
        <taxon>Bacteria</taxon>
        <taxon>Bacillati</taxon>
        <taxon>Bacillota</taxon>
        <taxon>Clostridia</taxon>
        <taxon>Eubacteriales</taxon>
        <taxon>Clostridiaceae</taxon>
        <taxon>Clostridium</taxon>
    </lineage>
</organism>
<accession>A0A2K2FS49</accession>
<dbReference type="Gene3D" id="1.10.3720.10">
    <property type="entry name" value="MetI-like"/>
    <property type="match status" value="1"/>
</dbReference>
<evidence type="ECO:0000256" key="1">
    <source>
        <dbReference type="ARBA" id="ARBA00004651"/>
    </source>
</evidence>
<keyword evidence="2 7" id="KW-0813">Transport</keyword>
<comment type="similarity">
    <text evidence="7">Belongs to the binding-protein-dependent transport system permease family.</text>
</comment>
<dbReference type="OrthoDB" id="157184at2"/>
<dbReference type="InterPro" id="IPR035906">
    <property type="entry name" value="MetI-like_sf"/>
</dbReference>
<dbReference type="EMBL" id="NIOJ01000001">
    <property type="protein sequence ID" value="PNU01599.1"/>
    <property type="molecule type" value="Genomic_DNA"/>
</dbReference>
<name>A0A2K2FS49_9CLOT</name>
<gene>
    <name evidence="9" type="ORF">CDQ84_00910</name>
</gene>
<keyword evidence="5 7" id="KW-1133">Transmembrane helix</keyword>
<dbReference type="AlphaFoldDB" id="A0A2K2FS49"/>
<comment type="subcellular location">
    <subcellularLocation>
        <location evidence="1 7">Cell membrane</location>
        <topology evidence="1 7">Multi-pass membrane protein</topology>
    </subcellularLocation>
</comment>
<protein>
    <recommendedName>
        <fullName evidence="8">ABC transmembrane type-1 domain-containing protein</fullName>
    </recommendedName>
</protein>
<feature type="transmembrane region" description="Helical" evidence="7">
    <location>
        <begin position="70"/>
        <end position="98"/>
    </location>
</feature>
<dbReference type="SUPFAM" id="SSF161098">
    <property type="entry name" value="MetI-like"/>
    <property type="match status" value="1"/>
</dbReference>
<evidence type="ECO:0000256" key="2">
    <source>
        <dbReference type="ARBA" id="ARBA00022448"/>
    </source>
</evidence>
<reference evidence="9 10" key="1">
    <citation type="submission" date="2017-06" db="EMBL/GenBank/DDBJ databases">
        <title>Investigating the central metabolism of Clostridium thermosuccinogenes.</title>
        <authorList>
            <person name="Koendjbiharie J.G."/>
            <person name="van Kranenburg R."/>
        </authorList>
    </citation>
    <scope>NUCLEOTIDE SEQUENCE [LARGE SCALE GENOMIC DNA]</scope>
    <source>
        <strain evidence="9 10">DSM 5806</strain>
    </source>
</reference>
<keyword evidence="6 7" id="KW-0472">Membrane</keyword>
<feature type="transmembrane region" description="Helical" evidence="7">
    <location>
        <begin position="12"/>
        <end position="31"/>
    </location>
</feature>
<dbReference type="KEGG" id="cthd:CDO33_16900"/>
<evidence type="ECO:0000256" key="3">
    <source>
        <dbReference type="ARBA" id="ARBA00022475"/>
    </source>
</evidence>
<proteinExistence type="inferred from homology"/>
<dbReference type="RefSeq" id="WP_103079828.1">
    <property type="nucleotide sequence ID" value="NZ_CP021850.1"/>
</dbReference>